<dbReference type="RefSeq" id="WP_091577027.1">
    <property type="nucleotide sequence ID" value="NZ_FMXM01000005.1"/>
</dbReference>
<dbReference type="STRING" id="1165689.SAMN02927914_01842"/>
<dbReference type="Proteomes" id="UP000198588">
    <property type="component" value="Unassembled WGS sequence"/>
</dbReference>
<dbReference type="EMBL" id="FMXM01000005">
    <property type="protein sequence ID" value="SDA64219.1"/>
    <property type="molecule type" value="Genomic_DNA"/>
</dbReference>
<dbReference type="PANTHER" id="PTHR30143">
    <property type="entry name" value="ACID HYDRATASE"/>
    <property type="match status" value="1"/>
</dbReference>
<proteinExistence type="predicted"/>
<reference evidence="3 4" key="1">
    <citation type="submission" date="2016-10" db="EMBL/GenBank/DDBJ databases">
        <authorList>
            <person name="de Groot N.N."/>
        </authorList>
    </citation>
    <scope>NUCLEOTIDE SEQUENCE [LARGE SCALE GENOMIC DNA]</scope>
    <source>
        <strain evidence="3 4">CGMCC 1.12097</strain>
    </source>
</reference>
<evidence type="ECO:0000313" key="4">
    <source>
        <dbReference type="Proteomes" id="UP000198588"/>
    </source>
</evidence>
<dbReference type="GO" id="GO:0008684">
    <property type="term" value="F:2-oxopent-4-enoate hydratase activity"/>
    <property type="evidence" value="ECO:0007669"/>
    <property type="project" value="TreeGrafter"/>
</dbReference>
<dbReference type="SUPFAM" id="SSF56529">
    <property type="entry name" value="FAH"/>
    <property type="match status" value="1"/>
</dbReference>
<dbReference type="OrthoDB" id="9792137at2"/>
<dbReference type="InterPro" id="IPR011234">
    <property type="entry name" value="Fumarylacetoacetase-like_C"/>
</dbReference>
<dbReference type="Pfam" id="PF01557">
    <property type="entry name" value="FAA_hydrolase"/>
    <property type="match status" value="1"/>
</dbReference>
<dbReference type="Gene3D" id="3.90.850.10">
    <property type="entry name" value="Fumarylacetoacetase-like, C-terminal domain"/>
    <property type="match status" value="1"/>
</dbReference>
<accession>A0A1G5X1C0</accession>
<sequence length="262" mass="27970">MLDPEKAKVASRLLVGHWDNGTRLGAVPQELRPQTRIEGYTIQSYVMDRSAAPLFGWKIAATSLAGQRHINVDGPMAGRLIAEKAVEVGGAVSLATSKMRVAEIEFAFRFGRELPPRSAPYEIAEVMDAVAALHPAIEIPDSRYDDFCAVGAPQLIADNACANLFVIGEAVEDDWRDVDLAKHPVVAFVSGKSQHHGTGAAVLGDPRIALTWIVNELSGLGIALQPGQVVITGTCVTPISVEAGDEVIGDLGRFGRVSVHFV</sequence>
<evidence type="ECO:0000313" key="3">
    <source>
        <dbReference type="EMBL" id="SDA64219.1"/>
    </source>
</evidence>
<dbReference type="GO" id="GO:0005737">
    <property type="term" value="C:cytoplasm"/>
    <property type="evidence" value="ECO:0007669"/>
    <property type="project" value="TreeGrafter"/>
</dbReference>
<evidence type="ECO:0000259" key="2">
    <source>
        <dbReference type="Pfam" id="PF01557"/>
    </source>
</evidence>
<gene>
    <name evidence="3" type="ORF">SAMN02927914_01842</name>
</gene>
<dbReference type="InterPro" id="IPR036663">
    <property type="entry name" value="Fumarylacetoacetase_C_sf"/>
</dbReference>
<evidence type="ECO:0000256" key="1">
    <source>
        <dbReference type="ARBA" id="ARBA00023239"/>
    </source>
</evidence>
<name>A0A1G5X1C0_9HYPH</name>
<dbReference type="PANTHER" id="PTHR30143:SF0">
    <property type="entry name" value="2-KETO-4-PENTENOATE HYDRATASE"/>
    <property type="match status" value="1"/>
</dbReference>
<feature type="domain" description="Fumarylacetoacetase-like C-terminal" evidence="2">
    <location>
        <begin position="90"/>
        <end position="257"/>
    </location>
</feature>
<keyword evidence="1" id="KW-0456">Lyase</keyword>
<dbReference type="InterPro" id="IPR050772">
    <property type="entry name" value="Hydratase-Decarb/MhpD_sf"/>
</dbReference>
<protein>
    <submittedName>
        <fullName evidence="3">2-keto-4-pentenoate hydratase</fullName>
    </submittedName>
</protein>
<organism evidence="3 4">
    <name type="scientific">Mesorhizobium qingshengii</name>
    <dbReference type="NCBI Taxonomy" id="1165689"/>
    <lineage>
        <taxon>Bacteria</taxon>
        <taxon>Pseudomonadati</taxon>
        <taxon>Pseudomonadota</taxon>
        <taxon>Alphaproteobacteria</taxon>
        <taxon>Hyphomicrobiales</taxon>
        <taxon>Phyllobacteriaceae</taxon>
        <taxon>Mesorhizobium</taxon>
    </lineage>
</organism>
<dbReference type="AlphaFoldDB" id="A0A1G5X1C0"/>